<dbReference type="Gramene" id="PRQ51451">
    <property type="protein sequence ID" value="PRQ51451"/>
    <property type="gene ID" value="RchiOBHm_Chr2g0144581"/>
</dbReference>
<dbReference type="Proteomes" id="UP000238479">
    <property type="component" value="Chromosome 2"/>
</dbReference>
<dbReference type="AlphaFoldDB" id="A0A2P6RYE8"/>
<dbReference type="EMBL" id="PDCK01000040">
    <property type="protein sequence ID" value="PRQ51451.1"/>
    <property type="molecule type" value="Genomic_DNA"/>
</dbReference>
<organism evidence="1 2">
    <name type="scientific">Rosa chinensis</name>
    <name type="common">China rose</name>
    <dbReference type="NCBI Taxonomy" id="74649"/>
    <lineage>
        <taxon>Eukaryota</taxon>
        <taxon>Viridiplantae</taxon>
        <taxon>Streptophyta</taxon>
        <taxon>Embryophyta</taxon>
        <taxon>Tracheophyta</taxon>
        <taxon>Spermatophyta</taxon>
        <taxon>Magnoliopsida</taxon>
        <taxon>eudicotyledons</taxon>
        <taxon>Gunneridae</taxon>
        <taxon>Pentapetalae</taxon>
        <taxon>rosids</taxon>
        <taxon>fabids</taxon>
        <taxon>Rosales</taxon>
        <taxon>Rosaceae</taxon>
        <taxon>Rosoideae</taxon>
        <taxon>Rosoideae incertae sedis</taxon>
        <taxon>Rosa</taxon>
    </lineage>
</organism>
<proteinExistence type="predicted"/>
<gene>
    <name evidence="1" type="ORF">RchiOBHm_Chr2g0144581</name>
</gene>
<evidence type="ECO:0000313" key="2">
    <source>
        <dbReference type="Proteomes" id="UP000238479"/>
    </source>
</evidence>
<protein>
    <submittedName>
        <fullName evidence="1">Uncharacterized protein</fullName>
    </submittedName>
</protein>
<sequence>MKPFVECIYISEIASRNYNPIRDLPIKLLQNLNSCCFLALQSQTQFCSHFSNQIHTAIEIGVDA</sequence>
<reference evidence="1 2" key="1">
    <citation type="journal article" date="2018" name="Nat. Genet.">
        <title>The Rosa genome provides new insights in the design of modern roses.</title>
        <authorList>
            <person name="Bendahmane M."/>
        </authorList>
    </citation>
    <scope>NUCLEOTIDE SEQUENCE [LARGE SCALE GENOMIC DNA]</scope>
    <source>
        <strain evidence="2">cv. Old Blush</strain>
    </source>
</reference>
<name>A0A2P6RYE8_ROSCH</name>
<accession>A0A2P6RYE8</accession>
<evidence type="ECO:0000313" key="1">
    <source>
        <dbReference type="EMBL" id="PRQ51451.1"/>
    </source>
</evidence>
<keyword evidence="2" id="KW-1185">Reference proteome</keyword>
<comment type="caution">
    <text evidence="1">The sequence shown here is derived from an EMBL/GenBank/DDBJ whole genome shotgun (WGS) entry which is preliminary data.</text>
</comment>